<feature type="region of interest" description="Disordered" evidence="1">
    <location>
        <begin position="64"/>
        <end position="83"/>
    </location>
</feature>
<organism evidence="3">
    <name type="scientific">Bigelowiella natans</name>
    <name type="common">Pedinomonas minutissima</name>
    <name type="synonym">Chlorarachnion sp. (strain CCMP621)</name>
    <dbReference type="NCBI Taxonomy" id="227086"/>
    <lineage>
        <taxon>Eukaryota</taxon>
        <taxon>Sar</taxon>
        <taxon>Rhizaria</taxon>
        <taxon>Cercozoa</taxon>
        <taxon>Chlorarachniophyceae</taxon>
        <taxon>Bigelowiella</taxon>
    </lineage>
</organism>
<protein>
    <submittedName>
        <fullName evidence="3">Uncharacterized protein</fullName>
    </submittedName>
</protein>
<evidence type="ECO:0000256" key="1">
    <source>
        <dbReference type="SAM" id="MobiDB-lite"/>
    </source>
</evidence>
<gene>
    <name evidence="3" type="ORF">BIGN1055_LOCUS1350</name>
</gene>
<feature type="chain" id="PRO_5031128604" evidence="2">
    <location>
        <begin position="25"/>
        <end position="153"/>
    </location>
</feature>
<accession>A0A7S2P6L8</accession>
<evidence type="ECO:0000313" key="3">
    <source>
        <dbReference type="EMBL" id="CAD9581722.1"/>
    </source>
</evidence>
<dbReference type="AlphaFoldDB" id="A0A7S2P6L8"/>
<feature type="signal peptide" evidence="2">
    <location>
        <begin position="1"/>
        <end position="24"/>
    </location>
</feature>
<reference evidence="3" key="1">
    <citation type="submission" date="2021-01" db="EMBL/GenBank/DDBJ databases">
        <authorList>
            <person name="Corre E."/>
            <person name="Pelletier E."/>
            <person name="Niang G."/>
            <person name="Scheremetjew M."/>
            <person name="Finn R."/>
            <person name="Kale V."/>
            <person name="Holt S."/>
            <person name="Cochrane G."/>
            <person name="Meng A."/>
            <person name="Brown T."/>
            <person name="Cohen L."/>
        </authorList>
    </citation>
    <scope>NUCLEOTIDE SEQUENCE</scope>
    <source>
        <strain evidence="3">CCMP1258.1</strain>
    </source>
</reference>
<dbReference type="EMBL" id="HBHA01002102">
    <property type="protein sequence ID" value="CAD9581722.1"/>
    <property type="molecule type" value="Transcribed_RNA"/>
</dbReference>
<evidence type="ECO:0000256" key="2">
    <source>
        <dbReference type="SAM" id="SignalP"/>
    </source>
</evidence>
<name>A0A7S2P6L8_BIGNA</name>
<sequence>MIGGDNAGKIQILCLLLKILPLTGLFTAPRLLDYCTPLPSSMPISTHARCRRLHKVLFRGRAPTAHAAKKGNKKNTASALRKERRRSRPCLLLIDCENVRGAPLIRWKLSRQELKEKITDFLEENNLLQNSILVFDHSPEFSPGDDGHVVNNA</sequence>
<proteinExistence type="predicted"/>
<keyword evidence="2" id="KW-0732">Signal</keyword>